<evidence type="ECO:0000256" key="6">
    <source>
        <dbReference type="ARBA" id="ARBA00022847"/>
    </source>
</evidence>
<dbReference type="PANTHER" id="PTHR48086:SF3">
    <property type="entry name" value="SODIUM_PROLINE SYMPORTER"/>
    <property type="match status" value="1"/>
</dbReference>
<feature type="transmembrane region" description="Helical" evidence="14">
    <location>
        <begin position="232"/>
        <end position="251"/>
    </location>
</feature>
<evidence type="ECO:0000256" key="14">
    <source>
        <dbReference type="SAM" id="Phobius"/>
    </source>
</evidence>
<reference evidence="15 16" key="1">
    <citation type="submission" date="2019-07" db="EMBL/GenBank/DDBJ databases">
        <title>Genomic Encyclopedia of Type Strains, Phase I: the one thousand microbial genomes (KMG-I) project.</title>
        <authorList>
            <person name="Kyrpides N."/>
        </authorList>
    </citation>
    <scope>NUCLEOTIDE SEQUENCE [LARGE SCALE GENOMIC DNA]</scope>
    <source>
        <strain evidence="15 16">DSM 6562</strain>
    </source>
</reference>
<dbReference type="Pfam" id="PF00474">
    <property type="entry name" value="SSF"/>
    <property type="match status" value="1"/>
</dbReference>
<evidence type="ECO:0000256" key="4">
    <source>
        <dbReference type="ARBA" id="ARBA00022475"/>
    </source>
</evidence>
<evidence type="ECO:0000256" key="11">
    <source>
        <dbReference type="ARBA" id="ARBA00023201"/>
    </source>
</evidence>
<dbReference type="InterPro" id="IPR038377">
    <property type="entry name" value="Na/Glc_symporter_sf"/>
</dbReference>
<comment type="similarity">
    <text evidence="2 13">Belongs to the sodium:solute symporter (SSF) (TC 2.A.21) family.</text>
</comment>
<feature type="transmembrane region" description="Helical" evidence="14">
    <location>
        <begin position="45"/>
        <end position="68"/>
    </location>
</feature>
<keyword evidence="9" id="KW-0406">Ion transport</keyword>
<keyword evidence="11" id="KW-0739">Sodium transport</keyword>
<dbReference type="RefSeq" id="WP_166510593.1">
    <property type="nucleotide sequence ID" value="NZ_VNHM01000002.1"/>
</dbReference>
<keyword evidence="3" id="KW-0813">Transport</keyword>
<evidence type="ECO:0000313" key="15">
    <source>
        <dbReference type="EMBL" id="TYO97348.1"/>
    </source>
</evidence>
<feature type="transmembrane region" description="Helical" evidence="14">
    <location>
        <begin position="422"/>
        <end position="439"/>
    </location>
</feature>
<dbReference type="InterPro" id="IPR001734">
    <property type="entry name" value="Na/solute_symporter"/>
</dbReference>
<feature type="transmembrane region" description="Helical" evidence="14">
    <location>
        <begin position="390"/>
        <end position="415"/>
    </location>
</feature>
<comment type="catalytic activity">
    <reaction evidence="12">
        <text>L-proline(in) + Na(+)(in) = L-proline(out) + Na(+)(out)</text>
        <dbReference type="Rhea" id="RHEA:28967"/>
        <dbReference type="ChEBI" id="CHEBI:29101"/>
        <dbReference type="ChEBI" id="CHEBI:60039"/>
    </reaction>
</comment>
<feature type="transmembrane region" description="Helical" evidence="14">
    <location>
        <begin position="312"/>
        <end position="344"/>
    </location>
</feature>
<feature type="transmembrane region" description="Helical" evidence="14">
    <location>
        <begin position="445"/>
        <end position="467"/>
    </location>
</feature>
<feature type="transmembrane region" description="Helical" evidence="14">
    <location>
        <begin position="80"/>
        <end position="99"/>
    </location>
</feature>
<dbReference type="GO" id="GO:0005886">
    <property type="term" value="C:plasma membrane"/>
    <property type="evidence" value="ECO:0007669"/>
    <property type="project" value="UniProtKB-SubCell"/>
</dbReference>
<evidence type="ECO:0000256" key="7">
    <source>
        <dbReference type="ARBA" id="ARBA00022989"/>
    </source>
</evidence>
<keyword evidence="16" id="KW-1185">Reference proteome</keyword>
<evidence type="ECO:0000256" key="5">
    <source>
        <dbReference type="ARBA" id="ARBA00022692"/>
    </source>
</evidence>
<feature type="transmembrane region" description="Helical" evidence="14">
    <location>
        <begin position="365"/>
        <end position="384"/>
    </location>
</feature>
<feature type="transmembrane region" description="Helical" evidence="14">
    <location>
        <begin position="156"/>
        <end position="175"/>
    </location>
</feature>
<dbReference type="PROSITE" id="PS50283">
    <property type="entry name" value="NA_SOLUT_SYMP_3"/>
    <property type="match status" value="1"/>
</dbReference>
<organism evidence="15 16">
    <name type="scientific">Desulfallas thermosapovorans DSM 6562</name>
    <dbReference type="NCBI Taxonomy" id="1121431"/>
    <lineage>
        <taxon>Bacteria</taxon>
        <taxon>Bacillati</taxon>
        <taxon>Bacillota</taxon>
        <taxon>Clostridia</taxon>
        <taxon>Eubacteriales</taxon>
        <taxon>Desulfallaceae</taxon>
        <taxon>Desulfallas</taxon>
    </lineage>
</organism>
<dbReference type="CDD" id="cd10322">
    <property type="entry name" value="SLC5sbd"/>
    <property type="match status" value="1"/>
</dbReference>
<dbReference type="InterPro" id="IPR050277">
    <property type="entry name" value="Sodium:Solute_Symporter"/>
</dbReference>
<keyword evidence="10 14" id="KW-0472">Membrane</keyword>
<dbReference type="GO" id="GO:0006814">
    <property type="term" value="P:sodium ion transport"/>
    <property type="evidence" value="ECO:0007669"/>
    <property type="project" value="UniProtKB-KW"/>
</dbReference>
<evidence type="ECO:0000256" key="1">
    <source>
        <dbReference type="ARBA" id="ARBA00004651"/>
    </source>
</evidence>
<feature type="transmembrane region" description="Helical" evidence="14">
    <location>
        <begin position="272"/>
        <end position="292"/>
    </location>
</feature>
<feature type="transmembrane region" description="Helical" evidence="14">
    <location>
        <begin position="6"/>
        <end position="24"/>
    </location>
</feature>
<evidence type="ECO:0000256" key="2">
    <source>
        <dbReference type="ARBA" id="ARBA00006434"/>
    </source>
</evidence>
<dbReference type="AlphaFoldDB" id="A0A5S4ZWF2"/>
<dbReference type="GO" id="GO:0015293">
    <property type="term" value="F:symporter activity"/>
    <property type="evidence" value="ECO:0007669"/>
    <property type="project" value="UniProtKB-KW"/>
</dbReference>
<evidence type="ECO:0000256" key="3">
    <source>
        <dbReference type="ARBA" id="ARBA00022448"/>
    </source>
</evidence>
<comment type="subcellular location">
    <subcellularLocation>
        <location evidence="1">Cell membrane</location>
        <topology evidence="1">Multi-pass membrane protein</topology>
    </subcellularLocation>
</comment>
<keyword evidence="6" id="KW-0769">Symport</keyword>
<feature type="transmembrane region" description="Helical" evidence="14">
    <location>
        <begin position="187"/>
        <end position="208"/>
    </location>
</feature>
<keyword evidence="5 14" id="KW-0812">Transmembrane</keyword>
<evidence type="ECO:0000256" key="13">
    <source>
        <dbReference type="RuleBase" id="RU362091"/>
    </source>
</evidence>
<dbReference type="PANTHER" id="PTHR48086">
    <property type="entry name" value="SODIUM/PROLINE SYMPORTER-RELATED"/>
    <property type="match status" value="1"/>
</dbReference>
<proteinExistence type="inferred from homology"/>
<evidence type="ECO:0000256" key="8">
    <source>
        <dbReference type="ARBA" id="ARBA00023053"/>
    </source>
</evidence>
<feature type="transmembrane region" description="Helical" evidence="14">
    <location>
        <begin position="120"/>
        <end position="144"/>
    </location>
</feature>
<comment type="caution">
    <text evidence="15">The sequence shown here is derived from an EMBL/GenBank/DDBJ whole genome shotgun (WGS) entry which is preliminary data.</text>
</comment>
<name>A0A5S4ZWF2_9FIRM</name>
<keyword evidence="8" id="KW-0915">Sodium</keyword>
<evidence type="ECO:0000313" key="16">
    <source>
        <dbReference type="Proteomes" id="UP000323166"/>
    </source>
</evidence>
<accession>A0A5S4ZWF2</accession>
<evidence type="ECO:0000256" key="12">
    <source>
        <dbReference type="ARBA" id="ARBA00033708"/>
    </source>
</evidence>
<keyword evidence="7 14" id="KW-1133">Transmembrane helix</keyword>
<keyword evidence="4" id="KW-1003">Cell membrane</keyword>
<gene>
    <name evidence="15" type="ORF">LX24_00542</name>
</gene>
<sequence>MNSVHIYWSIAIYFALGTAVALYARKGMGQGIADFFLANRSIGGIVAALTYSATTYSAFMMVGLAGLAYVGGVGAWGFELIYLSGLVLVAFFGPRFWLAGKRYNYITPAELLGDRYQSKILQIVAALASIVFLIPYSAVQLIGIGTLLEGMSGGTIPFITGLLIATVIATTWAYTGGFRAVAWTDSVQALLMITVATLSVLFVVYRAFDGFSGMISTLETDYPQWLTVPGPGYFNFQTFIGLSLPWFFFSLSNPQVSQRLFVPRSLTHMRTMVTGFMVFGFIYTLISILWGFSARILIPDLPRGDMATPGLLALHIVPNGIALLVMLGITAAAISTVNSIILTLSSMVSRDIIGRLRPDIEESKLLAAGKFFILLFSTAVFLFATLRLGLIAVLSVASSAGLLVTVPAIVGAFFWRRGTAQAAVTSILAGGVVAFWFQFGNIMPLGWWPGIWSGIVATVLFVTVSLLTTPPTAKADEFISFVNGALKEKNAL</sequence>
<evidence type="ECO:0000256" key="9">
    <source>
        <dbReference type="ARBA" id="ARBA00023065"/>
    </source>
</evidence>
<protein>
    <submittedName>
        <fullName evidence="15">SSS family solute:Na+ symporter</fullName>
    </submittedName>
</protein>
<dbReference type="Gene3D" id="1.20.1730.10">
    <property type="entry name" value="Sodium/glucose cotransporter"/>
    <property type="match status" value="1"/>
</dbReference>
<dbReference type="EMBL" id="VNHM01000002">
    <property type="protein sequence ID" value="TYO97348.1"/>
    <property type="molecule type" value="Genomic_DNA"/>
</dbReference>
<evidence type="ECO:0000256" key="10">
    <source>
        <dbReference type="ARBA" id="ARBA00023136"/>
    </source>
</evidence>
<dbReference type="Proteomes" id="UP000323166">
    <property type="component" value="Unassembled WGS sequence"/>
</dbReference>